<evidence type="ECO:0000256" key="1">
    <source>
        <dbReference type="SAM" id="Coils"/>
    </source>
</evidence>
<accession>A0A9P4S565</accession>
<organism evidence="3 4">
    <name type="scientific">Patellaria atrata CBS 101060</name>
    <dbReference type="NCBI Taxonomy" id="1346257"/>
    <lineage>
        <taxon>Eukaryota</taxon>
        <taxon>Fungi</taxon>
        <taxon>Dikarya</taxon>
        <taxon>Ascomycota</taxon>
        <taxon>Pezizomycotina</taxon>
        <taxon>Dothideomycetes</taxon>
        <taxon>Dothideomycetes incertae sedis</taxon>
        <taxon>Patellariales</taxon>
        <taxon>Patellariaceae</taxon>
        <taxon>Patellaria</taxon>
    </lineage>
</organism>
<sequence length="332" mass="37141">MAAVPNMVQSEVEDHEFSIAQDAHPEPVLPKAEEIDTMSPACEDESAPHHKRNQSDSVDLTVSEWLLSRIERSSSNPAAIGQAIATDKQVRRSQQWHRDETTSTPAMEKPPYNDGEVTDPPPPRTSSMQYLHQYRMSRHRSPDALDSVPRPLPYYPAGQYQRGTRTASMLEDDVDVLLLQRETLKTRLAAARKECNDLRVTVSTMGGILDGVYARLMGVRGWVWGLLDPNTEGAKVVRSVGVRKIRSGVLKGMKVEGAEGGKGGRRESRFVETGLRRVHSRHMRKRDMEDLTDMVDQGVFELGRGMADLVAEVEKMKGRVTGIQDVERAEDE</sequence>
<dbReference type="Proteomes" id="UP000799429">
    <property type="component" value="Unassembled WGS sequence"/>
</dbReference>
<keyword evidence="1" id="KW-0175">Coiled coil</keyword>
<evidence type="ECO:0000313" key="4">
    <source>
        <dbReference type="Proteomes" id="UP000799429"/>
    </source>
</evidence>
<feature type="region of interest" description="Disordered" evidence="2">
    <location>
        <begin position="78"/>
        <end position="127"/>
    </location>
</feature>
<dbReference type="AlphaFoldDB" id="A0A9P4S565"/>
<reference evidence="3" key="1">
    <citation type="journal article" date="2020" name="Stud. Mycol.">
        <title>101 Dothideomycetes genomes: a test case for predicting lifestyles and emergence of pathogens.</title>
        <authorList>
            <person name="Haridas S."/>
            <person name="Albert R."/>
            <person name="Binder M."/>
            <person name="Bloem J."/>
            <person name="Labutti K."/>
            <person name="Salamov A."/>
            <person name="Andreopoulos B."/>
            <person name="Baker S."/>
            <person name="Barry K."/>
            <person name="Bills G."/>
            <person name="Bluhm B."/>
            <person name="Cannon C."/>
            <person name="Castanera R."/>
            <person name="Culley D."/>
            <person name="Daum C."/>
            <person name="Ezra D."/>
            <person name="Gonzalez J."/>
            <person name="Henrissat B."/>
            <person name="Kuo A."/>
            <person name="Liang C."/>
            <person name="Lipzen A."/>
            <person name="Lutzoni F."/>
            <person name="Magnuson J."/>
            <person name="Mondo S."/>
            <person name="Nolan M."/>
            <person name="Ohm R."/>
            <person name="Pangilinan J."/>
            <person name="Park H.-J."/>
            <person name="Ramirez L."/>
            <person name="Alfaro M."/>
            <person name="Sun H."/>
            <person name="Tritt A."/>
            <person name="Yoshinaga Y."/>
            <person name="Zwiers L.-H."/>
            <person name="Turgeon B."/>
            <person name="Goodwin S."/>
            <person name="Spatafora J."/>
            <person name="Crous P."/>
            <person name="Grigoriev I."/>
        </authorList>
    </citation>
    <scope>NUCLEOTIDE SEQUENCE</scope>
    <source>
        <strain evidence="3">CBS 101060</strain>
    </source>
</reference>
<name>A0A9P4S565_9PEZI</name>
<gene>
    <name evidence="3" type="ORF">M501DRAFT_1019150</name>
</gene>
<feature type="region of interest" description="Disordered" evidence="2">
    <location>
        <begin position="1"/>
        <end position="57"/>
    </location>
</feature>
<evidence type="ECO:0000256" key="2">
    <source>
        <dbReference type="SAM" id="MobiDB-lite"/>
    </source>
</evidence>
<proteinExistence type="predicted"/>
<keyword evidence="4" id="KW-1185">Reference proteome</keyword>
<comment type="caution">
    <text evidence="3">The sequence shown here is derived from an EMBL/GenBank/DDBJ whole genome shotgun (WGS) entry which is preliminary data.</text>
</comment>
<evidence type="ECO:0000313" key="3">
    <source>
        <dbReference type="EMBL" id="KAF2836356.1"/>
    </source>
</evidence>
<feature type="coiled-coil region" evidence="1">
    <location>
        <begin position="174"/>
        <end position="201"/>
    </location>
</feature>
<protein>
    <submittedName>
        <fullName evidence="3">Uncharacterized protein</fullName>
    </submittedName>
</protein>
<dbReference type="EMBL" id="MU006104">
    <property type="protein sequence ID" value="KAF2836356.1"/>
    <property type="molecule type" value="Genomic_DNA"/>
</dbReference>